<sequence length="70" mass="7821">MPEEDAVTVTAAESGDPFEVLRRIAEQRRELDRAEAVAVRRARVGGASWAFIATILGVTRQAVHKRYGRR</sequence>
<reference evidence="2" key="1">
    <citation type="submission" date="2018-09" db="EMBL/GenBank/DDBJ databases">
        <authorList>
            <person name="Kim I."/>
        </authorList>
    </citation>
    <scope>NUCLEOTIDE SEQUENCE [LARGE SCALE GENOMIC DNA]</scope>
    <source>
        <strain evidence="2">DD4a</strain>
    </source>
</reference>
<evidence type="ECO:0008006" key="3">
    <source>
        <dbReference type="Google" id="ProtNLM"/>
    </source>
</evidence>
<dbReference type="Proteomes" id="UP000265742">
    <property type="component" value="Unassembled WGS sequence"/>
</dbReference>
<organism evidence="1 2">
    <name type="scientific">Amnibacterium setariae</name>
    <dbReference type="NCBI Taxonomy" id="2306585"/>
    <lineage>
        <taxon>Bacteria</taxon>
        <taxon>Bacillati</taxon>
        <taxon>Actinomycetota</taxon>
        <taxon>Actinomycetes</taxon>
        <taxon>Micrococcales</taxon>
        <taxon>Microbacteriaceae</taxon>
        <taxon>Amnibacterium</taxon>
    </lineage>
</organism>
<accession>A0A3A1TTY8</accession>
<evidence type="ECO:0000313" key="2">
    <source>
        <dbReference type="Proteomes" id="UP000265742"/>
    </source>
</evidence>
<keyword evidence="2" id="KW-1185">Reference proteome</keyword>
<proteinExistence type="predicted"/>
<gene>
    <name evidence="1" type="ORF">D1781_16505</name>
</gene>
<name>A0A3A1TTY8_9MICO</name>
<dbReference type="AlphaFoldDB" id="A0A3A1TTY8"/>
<dbReference type="EMBL" id="QXTG01000003">
    <property type="protein sequence ID" value="RIX26531.1"/>
    <property type="molecule type" value="Genomic_DNA"/>
</dbReference>
<evidence type="ECO:0000313" key="1">
    <source>
        <dbReference type="EMBL" id="RIX26531.1"/>
    </source>
</evidence>
<protein>
    <recommendedName>
        <fullName evidence="3">AsnC family protein</fullName>
    </recommendedName>
</protein>
<dbReference type="RefSeq" id="WP_119483606.1">
    <property type="nucleotide sequence ID" value="NZ_QXTG01000003.1"/>
</dbReference>
<comment type="caution">
    <text evidence="1">The sequence shown here is derived from an EMBL/GenBank/DDBJ whole genome shotgun (WGS) entry which is preliminary data.</text>
</comment>